<dbReference type="RefSeq" id="WP_203798825.1">
    <property type="nucleotide sequence ID" value="NZ_BOMY01000002.1"/>
</dbReference>
<dbReference type="Pfam" id="PF19300">
    <property type="entry name" value="BPD_transp_1_N"/>
    <property type="match status" value="1"/>
</dbReference>
<comment type="subcellular location">
    <subcellularLocation>
        <location evidence="1 7">Cell membrane</location>
        <topology evidence="1 7">Multi-pass membrane protein</topology>
    </subcellularLocation>
</comment>
<dbReference type="GO" id="GO:0055085">
    <property type="term" value="P:transmembrane transport"/>
    <property type="evidence" value="ECO:0007669"/>
    <property type="project" value="InterPro"/>
</dbReference>
<dbReference type="PANTHER" id="PTHR30465">
    <property type="entry name" value="INNER MEMBRANE ABC TRANSPORTER"/>
    <property type="match status" value="1"/>
</dbReference>
<dbReference type="CDD" id="cd06261">
    <property type="entry name" value="TM_PBP2"/>
    <property type="match status" value="1"/>
</dbReference>
<feature type="transmembrane region" description="Helical" evidence="7">
    <location>
        <begin position="112"/>
        <end position="136"/>
    </location>
</feature>
<dbReference type="SUPFAM" id="SSF161098">
    <property type="entry name" value="MetI-like"/>
    <property type="match status" value="1"/>
</dbReference>
<dbReference type="InterPro" id="IPR035906">
    <property type="entry name" value="MetI-like_sf"/>
</dbReference>
<dbReference type="InterPro" id="IPR000515">
    <property type="entry name" value="MetI-like"/>
</dbReference>
<keyword evidence="10" id="KW-1185">Reference proteome</keyword>
<protein>
    <submittedName>
        <fullName evidence="9">Peptide ABC transporter permease</fullName>
    </submittedName>
</protein>
<evidence type="ECO:0000256" key="5">
    <source>
        <dbReference type="ARBA" id="ARBA00022989"/>
    </source>
</evidence>
<organism evidence="9 10">
    <name type="scientific">Paractinoplanes tereljensis</name>
    <dbReference type="NCBI Taxonomy" id="571912"/>
    <lineage>
        <taxon>Bacteria</taxon>
        <taxon>Bacillati</taxon>
        <taxon>Actinomycetota</taxon>
        <taxon>Actinomycetes</taxon>
        <taxon>Micromonosporales</taxon>
        <taxon>Micromonosporaceae</taxon>
        <taxon>Paractinoplanes</taxon>
    </lineage>
</organism>
<dbReference type="Proteomes" id="UP000623608">
    <property type="component" value="Unassembled WGS sequence"/>
</dbReference>
<dbReference type="AlphaFoldDB" id="A0A919TQA3"/>
<feature type="transmembrane region" description="Helical" evidence="7">
    <location>
        <begin position="148"/>
        <end position="173"/>
    </location>
</feature>
<evidence type="ECO:0000256" key="1">
    <source>
        <dbReference type="ARBA" id="ARBA00004651"/>
    </source>
</evidence>
<proteinExistence type="inferred from homology"/>
<dbReference type="PANTHER" id="PTHR30465:SF0">
    <property type="entry name" value="OLIGOPEPTIDE TRANSPORT SYSTEM PERMEASE PROTEIN APPB"/>
    <property type="match status" value="1"/>
</dbReference>
<dbReference type="Pfam" id="PF00528">
    <property type="entry name" value="BPD_transp_1"/>
    <property type="match status" value="1"/>
</dbReference>
<feature type="transmembrane region" description="Helical" evidence="7">
    <location>
        <begin position="9"/>
        <end position="30"/>
    </location>
</feature>
<dbReference type="EMBL" id="BOMY01000002">
    <property type="protein sequence ID" value="GIF18081.1"/>
    <property type="molecule type" value="Genomic_DNA"/>
</dbReference>
<keyword evidence="2 7" id="KW-0813">Transport</keyword>
<dbReference type="PROSITE" id="PS50928">
    <property type="entry name" value="ABC_TM1"/>
    <property type="match status" value="1"/>
</dbReference>
<feature type="transmembrane region" description="Helical" evidence="7">
    <location>
        <begin position="292"/>
        <end position="318"/>
    </location>
</feature>
<keyword evidence="6 7" id="KW-0472">Membrane</keyword>
<comment type="caution">
    <text evidence="9">The sequence shown here is derived from an EMBL/GenBank/DDBJ whole genome shotgun (WGS) entry which is preliminary data.</text>
</comment>
<keyword evidence="5 7" id="KW-1133">Transmembrane helix</keyword>
<comment type="similarity">
    <text evidence="7">Belongs to the binding-protein-dependent transport system permease family.</text>
</comment>
<feature type="transmembrane region" description="Helical" evidence="7">
    <location>
        <begin position="185"/>
        <end position="205"/>
    </location>
</feature>
<feature type="domain" description="ABC transmembrane type-1" evidence="8">
    <location>
        <begin position="110"/>
        <end position="315"/>
    </location>
</feature>
<sequence>MLFYILRRVISAISVVIVTVVCSFLLFFAAPHDPAGVICGPKCTPERLKDITNSLNLDQPMVEQIGLYFKGIAVGRDYTAGGVTRHCDAPCLGYSYILGVPVTDLLARAVPVTLSIVIGGATIYLIFGVLIGTIAARVRGTTLDKAAVGTSLVIGSVPYFIVALVIALYATFLPRSQYTSFFENPIQWAGGLLAAWLCLGLTNSAQYTRYSRASMIEALGQDFTRTARSKGISERRVVYRHGLRAAMTPVITIFGVDVAYQLVNTIFTERIFQLPGLGTRIINAFNQYDLPVLMGGVIVGATVLVVMNLLVDILYTVLDPRVRLG</sequence>
<evidence type="ECO:0000256" key="6">
    <source>
        <dbReference type="ARBA" id="ARBA00023136"/>
    </source>
</evidence>
<dbReference type="InterPro" id="IPR045621">
    <property type="entry name" value="BPD_transp_1_N"/>
</dbReference>
<evidence type="ECO:0000256" key="4">
    <source>
        <dbReference type="ARBA" id="ARBA00022692"/>
    </source>
</evidence>
<gene>
    <name evidence="9" type="primary">oppB</name>
    <name evidence="9" type="ORF">Ate02nite_08110</name>
</gene>
<evidence type="ECO:0000256" key="7">
    <source>
        <dbReference type="RuleBase" id="RU363032"/>
    </source>
</evidence>
<keyword evidence="3" id="KW-1003">Cell membrane</keyword>
<dbReference type="Gene3D" id="1.10.3720.10">
    <property type="entry name" value="MetI-like"/>
    <property type="match status" value="1"/>
</dbReference>
<name>A0A919TQA3_9ACTN</name>
<evidence type="ECO:0000256" key="2">
    <source>
        <dbReference type="ARBA" id="ARBA00022448"/>
    </source>
</evidence>
<evidence type="ECO:0000259" key="8">
    <source>
        <dbReference type="PROSITE" id="PS50928"/>
    </source>
</evidence>
<accession>A0A919TQA3</accession>
<keyword evidence="4 7" id="KW-0812">Transmembrane</keyword>
<evidence type="ECO:0000313" key="10">
    <source>
        <dbReference type="Proteomes" id="UP000623608"/>
    </source>
</evidence>
<dbReference type="GO" id="GO:0005886">
    <property type="term" value="C:plasma membrane"/>
    <property type="evidence" value="ECO:0007669"/>
    <property type="project" value="UniProtKB-SubCell"/>
</dbReference>
<feature type="transmembrane region" description="Helical" evidence="7">
    <location>
        <begin position="245"/>
        <end position="263"/>
    </location>
</feature>
<reference evidence="9" key="1">
    <citation type="submission" date="2021-01" db="EMBL/GenBank/DDBJ databases">
        <title>Whole genome shotgun sequence of Actinoplanes tereljensis NBRC 105297.</title>
        <authorList>
            <person name="Komaki H."/>
            <person name="Tamura T."/>
        </authorList>
    </citation>
    <scope>NUCLEOTIDE SEQUENCE</scope>
    <source>
        <strain evidence="9">NBRC 105297</strain>
    </source>
</reference>
<evidence type="ECO:0000256" key="3">
    <source>
        <dbReference type="ARBA" id="ARBA00022475"/>
    </source>
</evidence>
<evidence type="ECO:0000313" key="9">
    <source>
        <dbReference type="EMBL" id="GIF18081.1"/>
    </source>
</evidence>